<feature type="transmembrane region" description="Helical" evidence="8">
    <location>
        <begin position="87"/>
        <end position="104"/>
    </location>
</feature>
<comment type="subunit">
    <text evidence="4">Homooligomer.</text>
</comment>
<feature type="non-terminal residue" evidence="10">
    <location>
        <position position="290"/>
    </location>
</feature>
<keyword evidence="11" id="KW-1185">Reference proteome</keyword>
<evidence type="ECO:0000313" key="11">
    <source>
        <dbReference type="Proteomes" id="UP000799444"/>
    </source>
</evidence>
<dbReference type="AlphaFoldDB" id="A0A9P4V9N0"/>
<comment type="similarity">
    <text evidence="3">Belongs to the TPT transporter family. SLC35D subfamily.</text>
</comment>
<keyword evidence="7 8" id="KW-0472">Membrane</keyword>
<feature type="transmembrane region" description="Helical" evidence="8">
    <location>
        <begin position="264"/>
        <end position="283"/>
    </location>
</feature>
<evidence type="ECO:0000259" key="9">
    <source>
        <dbReference type="Pfam" id="PF03151"/>
    </source>
</evidence>
<feature type="transmembrane region" description="Helical" evidence="8">
    <location>
        <begin position="235"/>
        <end position="258"/>
    </location>
</feature>
<dbReference type="InterPro" id="IPR004853">
    <property type="entry name" value="Sugar_P_trans_dom"/>
</dbReference>
<dbReference type="Proteomes" id="UP000799444">
    <property type="component" value="Unassembled WGS sequence"/>
</dbReference>
<gene>
    <name evidence="10" type="ORF">EJ04DRAFT_455030</name>
</gene>
<keyword evidence="6 8" id="KW-1133">Transmembrane helix</keyword>
<feature type="transmembrane region" description="Helical" evidence="8">
    <location>
        <begin position="210"/>
        <end position="228"/>
    </location>
</feature>
<dbReference type="GO" id="GO:0005789">
    <property type="term" value="C:endoplasmic reticulum membrane"/>
    <property type="evidence" value="ECO:0007669"/>
    <property type="project" value="UniProtKB-SubCell"/>
</dbReference>
<reference evidence="10" key="1">
    <citation type="journal article" date="2020" name="Stud. Mycol.">
        <title>101 Dothideomycetes genomes: a test case for predicting lifestyles and emergence of pathogens.</title>
        <authorList>
            <person name="Haridas S."/>
            <person name="Albert R."/>
            <person name="Binder M."/>
            <person name="Bloem J."/>
            <person name="Labutti K."/>
            <person name="Salamov A."/>
            <person name="Andreopoulos B."/>
            <person name="Baker S."/>
            <person name="Barry K."/>
            <person name="Bills G."/>
            <person name="Bluhm B."/>
            <person name="Cannon C."/>
            <person name="Castanera R."/>
            <person name="Culley D."/>
            <person name="Daum C."/>
            <person name="Ezra D."/>
            <person name="Gonzalez J."/>
            <person name="Henrissat B."/>
            <person name="Kuo A."/>
            <person name="Liang C."/>
            <person name="Lipzen A."/>
            <person name="Lutzoni F."/>
            <person name="Magnuson J."/>
            <person name="Mondo S."/>
            <person name="Nolan M."/>
            <person name="Ohm R."/>
            <person name="Pangilinan J."/>
            <person name="Park H.-J."/>
            <person name="Ramirez L."/>
            <person name="Alfaro M."/>
            <person name="Sun H."/>
            <person name="Tritt A."/>
            <person name="Yoshinaga Y."/>
            <person name="Zwiers L.-H."/>
            <person name="Turgeon B."/>
            <person name="Goodwin S."/>
            <person name="Spatafora J."/>
            <person name="Crous P."/>
            <person name="Grigoriev I."/>
        </authorList>
    </citation>
    <scope>NUCLEOTIDE SEQUENCE</scope>
    <source>
        <strain evidence="10">CBS 125425</strain>
    </source>
</reference>
<organism evidence="10 11">
    <name type="scientific">Polyplosphaeria fusca</name>
    <dbReference type="NCBI Taxonomy" id="682080"/>
    <lineage>
        <taxon>Eukaryota</taxon>
        <taxon>Fungi</taxon>
        <taxon>Dikarya</taxon>
        <taxon>Ascomycota</taxon>
        <taxon>Pezizomycotina</taxon>
        <taxon>Dothideomycetes</taxon>
        <taxon>Pleosporomycetidae</taxon>
        <taxon>Pleosporales</taxon>
        <taxon>Tetraplosphaeriaceae</taxon>
        <taxon>Polyplosphaeria</taxon>
    </lineage>
</organism>
<evidence type="ECO:0000256" key="6">
    <source>
        <dbReference type="ARBA" id="ARBA00022989"/>
    </source>
</evidence>
<evidence type="ECO:0000256" key="7">
    <source>
        <dbReference type="ARBA" id="ARBA00023136"/>
    </source>
</evidence>
<evidence type="ECO:0000256" key="2">
    <source>
        <dbReference type="ARBA" id="ARBA00004477"/>
    </source>
</evidence>
<comment type="caution">
    <text evidence="10">The sequence shown here is derived from an EMBL/GenBank/DDBJ whole genome shotgun (WGS) entry which is preliminary data.</text>
</comment>
<dbReference type="InterPro" id="IPR050186">
    <property type="entry name" value="TPT_transporter"/>
</dbReference>
<evidence type="ECO:0000256" key="5">
    <source>
        <dbReference type="ARBA" id="ARBA00022692"/>
    </source>
</evidence>
<evidence type="ECO:0000256" key="4">
    <source>
        <dbReference type="ARBA" id="ARBA00011182"/>
    </source>
</evidence>
<dbReference type="PANTHER" id="PTHR11132">
    <property type="entry name" value="SOLUTE CARRIER FAMILY 35"/>
    <property type="match status" value="1"/>
</dbReference>
<evidence type="ECO:0000256" key="3">
    <source>
        <dbReference type="ARBA" id="ARBA00010425"/>
    </source>
</evidence>
<dbReference type="EMBL" id="ML996099">
    <property type="protein sequence ID" value="KAF2740715.1"/>
    <property type="molecule type" value="Genomic_DNA"/>
</dbReference>
<keyword evidence="5 8" id="KW-0812">Transmembrane</keyword>
<evidence type="ECO:0000256" key="8">
    <source>
        <dbReference type="SAM" id="Phobius"/>
    </source>
</evidence>
<sequence>MYFLMNIGLTFYNKAVLGSFAFPWILTAVHTGSASMGSGILLLTGHFQLTKLSSRDHLVLFMFSLLFTVNIAMSNVSLAMVSVPFHQIMRATCPIFTILIYRVFFMRKYATATYLSLIPIIMGVGLATYGDYYFTTVGFVLTVIGVVLASIKTVVTNRLLTGRLHLGPLEVLLRMGPLAAVQSLLYSALIGEFSEFMAYVDAGHLDRQRMLAVAGNGALAFALNVASFQTNKQAGALSMTICANLKQCLTVVLGAFLWDLRMSVANEAGILLALVGAAWYSVVELRNKRK</sequence>
<dbReference type="Pfam" id="PF03151">
    <property type="entry name" value="TPT"/>
    <property type="match status" value="1"/>
</dbReference>
<name>A0A9P4V9N0_9PLEO</name>
<feature type="transmembrane region" description="Helical" evidence="8">
    <location>
        <begin position="57"/>
        <end position="81"/>
    </location>
</feature>
<evidence type="ECO:0000313" key="10">
    <source>
        <dbReference type="EMBL" id="KAF2740715.1"/>
    </source>
</evidence>
<evidence type="ECO:0000256" key="1">
    <source>
        <dbReference type="ARBA" id="ARBA00003420"/>
    </source>
</evidence>
<comment type="function">
    <text evidence="1">Involved in the import of GDP-mannose from the cytoplasm into the Golgi lumen.</text>
</comment>
<protein>
    <submittedName>
        <fullName evidence="10">TPT-domain-containing protein</fullName>
    </submittedName>
</protein>
<proteinExistence type="inferred from homology"/>
<feature type="transmembrane region" description="Helical" evidence="8">
    <location>
        <begin position="132"/>
        <end position="151"/>
    </location>
</feature>
<dbReference type="OrthoDB" id="10261634at2759"/>
<feature type="transmembrane region" description="Helical" evidence="8">
    <location>
        <begin position="109"/>
        <end position="126"/>
    </location>
</feature>
<feature type="transmembrane region" description="Helical" evidence="8">
    <location>
        <begin position="171"/>
        <end position="190"/>
    </location>
</feature>
<feature type="domain" description="Sugar phosphate transporter" evidence="9">
    <location>
        <begin position="1"/>
        <end position="281"/>
    </location>
</feature>
<feature type="transmembrane region" description="Helical" evidence="8">
    <location>
        <begin position="20"/>
        <end position="45"/>
    </location>
</feature>
<comment type="subcellular location">
    <subcellularLocation>
        <location evidence="2">Endoplasmic reticulum membrane</location>
        <topology evidence="2">Multi-pass membrane protein</topology>
    </subcellularLocation>
</comment>
<accession>A0A9P4V9N0</accession>